<keyword evidence="2" id="KW-1185">Reference proteome</keyword>
<name>A0AAV0YP70_VICFA</name>
<dbReference type="Proteomes" id="UP001157006">
    <property type="component" value="Chromosome 1L"/>
</dbReference>
<protein>
    <submittedName>
        <fullName evidence="1">Uncharacterized protein</fullName>
    </submittedName>
</protein>
<evidence type="ECO:0000313" key="2">
    <source>
        <dbReference type="Proteomes" id="UP001157006"/>
    </source>
</evidence>
<evidence type="ECO:0000313" key="1">
    <source>
        <dbReference type="EMBL" id="CAI8586488.1"/>
    </source>
</evidence>
<dbReference type="AlphaFoldDB" id="A0AAV0YP70"/>
<accession>A0AAV0YP70</accession>
<sequence>MVNNVSANIDDVVNDYVSVEDGSTPKNNEVHDGFAPINEGVIKYVDISKRYDKKSNKMNNLILKDGNEDVNHDVPNNLYDMLVTDFPTQRKDEKVSLVNSYVNKNLFQIGDYDINDEEDFLDMVSIIRRKKKARFPLLIILTKKMEANEEEETASEDEEEHYIESLKYNEIMELLSDAQLLKKMLNVEACYPKLMLKFMVKNDDVSHGC</sequence>
<reference evidence="1 2" key="1">
    <citation type="submission" date="2023-01" db="EMBL/GenBank/DDBJ databases">
        <authorList>
            <person name="Kreplak J."/>
        </authorList>
    </citation>
    <scope>NUCLEOTIDE SEQUENCE [LARGE SCALE GENOMIC DNA]</scope>
</reference>
<dbReference type="EMBL" id="OX451736">
    <property type="protein sequence ID" value="CAI8586488.1"/>
    <property type="molecule type" value="Genomic_DNA"/>
</dbReference>
<organism evidence="1 2">
    <name type="scientific">Vicia faba</name>
    <name type="common">Broad bean</name>
    <name type="synonym">Faba vulgaris</name>
    <dbReference type="NCBI Taxonomy" id="3906"/>
    <lineage>
        <taxon>Eukaryota</taxon>
        <taxon>Viridiplantae</taxon>
        <taxon>Streptophyta</taxon>
        <taxon>Embryophyta</taxon>
        <taxon>Tracheophyta</taxon>
        <taxon>Spermatophyta</taxon>
        <taxon>Magnoliopsida</taxon>
        <taxon>eudicotyledons</taxon>
        <taxon>Gunneridae</taxon>
        <taxon>Pentapetalae</taxon>
        <taxon>rosids</taxon>
        <taxon>fabids</taxon>
        <taxon>Fabales</taxon>
        <taxon>Fabaceae</taxon>
        <taxon>Papilionoideae</taxon>
        <taxon>50 kb inversion clade</taxon>
        <taxon>NPAAA clade</taxon>
        <taxon>Hologalegina</taxon>
        <taxon>IRL clade</taxon>
        <taxon>Fabeae</taxon>
        <taxon>Vicia</taxon>
    </lineage>
</organism>
<gene>
    <name evidence="1" type="ORF">VFH_I256840</name>
</gene>
<proteinExistence type="predicted"/>